<comment type="caution">
    <text evidence="1">The sequence shown here is derived from an EMBL/GenBank/DDBJ whole genome shotgun (WGS) entry which is preliminary data.</text>
</comment>
<dbReference type="EMBL" id="BGPR01000705">
    <property type="protein sequence ID" value="GBM32320.1"/>
    <property type="molecule type" value="Genomic_DNA"/>
</dbReference>
<name>A0A4Y2ESY1_ARAVE</name>
<dbReference type="Proteomes" id="UP000499080">
    <property type="component" value="Unassembled WGS sequence"/>
</dbReference>
<sequence>MIFRMHSPDVNIQGWLQWEGPGLAIRDAVFPVGANFCTPFTQRAIQLVDEFLAKISEAHRYAPLLVQQVMPNSNATPLSIHFFSHMYLQR</sequence>
<gene>
    <name evidence="1" type="ORF">AVEN_224707_1</name>
</gene>
<accession>A0A4Y2ESY1</accession>
<reference evidence="1 2" key="1">
    <citation type="journal article" date="2019" name="Sci. Rep.">
        <title>Orb-weaving spider Araneus ventricosus genome elucidates the spidroin gene catalogue.</title>
        <authorList>
            <person name="Kono N."/>
            <person name="Nakamura H."/>
            <person name="Ohtoshi R."/>
            <person name="Moran D.A.P."/>
            <person name="Shinohara A."/>
            <person name="Yoshida Y."/>
            <person name="Fujiwara M."/>
            <person name="Mori M."/>
            <person name="Tomita M."/>
            <person name="Arakawa K."/>
        </authorList>
    </citation>
    <scope>NUCLEOTIDE SEQUENCE [LARGE SCALE GENOMIC DNA]</scope>
</reference>
<proteinExistence type="predicted"/>
<protein>
    <submittedName>
        <fullName evidence="1">Uncharacterized protein</fullName>
    </submittedName>
</protein>
<keyword evidence="2" id="KW-1185">Reference proteome</keyword>
<organism evidence="1 2">
    <name type="scientific">Araneus ventricosus</name>
    <name type="common">Orbweaver spider</name>
    <name type="synonym">Epeira ventricosa</name>
    <dbReference type="NCBI Taxonomy" id="182803"/>
    <lineage>
        <taxon>Eukaryota</taxon>
        <taxon>Metazoa</taxon>
        <taxon>Ecdysozoa</taxon>
        <taxon>Arthropoda</taxon>
        <taxon>Chelicerata</taxon>
        <taxon>Arachnida</taxon>
        <taxon>Araneae</taxon>
        <taxon>Araneomorphae</taxon>
        <taxon>Entelegynae</taxon>
        <taxon>Araneoidea</taxon>
        <taxon>Araneidae</taxon>
        <taxon>Araneus</taxon>
    </lineage>
</organism>
<dbReference type="AlphaFoldDB" id="A0A4Y2ESY1"/>
<evidence type="ECO:0000313" key="1">
    <source>
        <dbReference type="EMBL" id="GBM32320.1"/>
    </source>
</evidence>
<evidence type="ECO:0000313" key="2">
    <source>
        <dbReference type="Proteomes" id="UP000499080"/>
    </source>
</evidence>